<feature type="compositionally biased region" description="Basic and acidic residues" evidence="1">
    <location>
        <begin position="320"/>
        <end position="336"/>
    </location>
</feature>
<dbReference type="RefSeq" id="XP_056551230.1">
    <property type="nucleotide sequence ID" value="XM_056702230.1"/>
</dbReference>
<dbReference type="AlphaFoldDB" id="A0A9W9RNS2"/>
<feature type="transmembrane region" description="Helical" evidence="2">
    <location>
        <begin position="177"/>
        <end position="193"/>
    </location>
</feature>
<evidence type="ECO:0000313" key="4">
    <source>
        <dbReference type="EMBL" id="KAJ5363603.1"/>
    </source>
</evidence>
<feature type="transmembrane region" description="Helical" evidence="2">
    <location>
        <begin position="138"/>
        <end position="157"/>
    </location>
</feature>
<feature type="compositionally biased region" description="Polar residues" evidence="1">
    <location>
        <begin position="268"/>
        <end position="279"/>
    </location>
</feature>
<dbReference type="Proteomes" id="UP001147782">
    <property type="component" value="Unassembled WGS sequence"/>
</dbReference>
<evidence type="ECO:0000256" key="1">
    <source>
        <dbReference type="SAM" id="MobiDB-lite"/>
    </source>
</evidence>
<keyword evidence="5" id="KW-1185">Reference proteome</keyword>
<proteinExistence type="predicted"/>
<dbReference type="GeneID" id="81441409"/>
<evidence type="ECO:0008006" key="6">
    <source>
        <dbReference type="Google" id="ProtNLM"/>
    </source>
</evidence>
<keyword evidence="2" id="KW-1133">Transmembrane helix</keyword>
<keyword evidence="2" id="KW-0472">Membrane</keyword>
<comment type="caution">
    <text evidence="4">The sequence shown here is derived from an EMBL/GenBank/DDBJ whole genome shotgun (WGS) entry which is preliminary data.</text>
</comment>
<accession>A0A9W9RNS2</accession>
<keyword evidence="2" id="KW-0812">Transmembrane</keyword>
<protein>
    <recommendedName>
        <fullName evidence="6">Solute-binding protein family 3/N-terminal domain-containing protein</fullName>
    </recommendedName>
</protein>
<reference evidence="4" key="1">
    <citation type="submission" date="2022-11" db="EMBL/GenBank/DDBJ databases">
        <authorList>
            <person name="Petersen C."/>
        </authorList>
    </citation>
    <scope>NUCLEOTIDE SEQUENCE</scope>
    <source>
        <strain evidence="4">IBT 29864</strain>
    </source>
</reference>
<feature type="region of interest" description="Disordered" evidence="1">
    <location>
        <begin position="268"/>
        <end position="336"/>
    </location>
</feature>
<dbReference type="OrthoDB" id="5392263at2759"/>
<sequence>MARLRALLSLFVYLSVAYGQQQPSDLIWQLGDVNRYRPTRSPYLGYQNFTWCCVKAVAEALEVKSGLLEFRPGYDDWIVLDSGNVSDLVEYTDSSLFPCTATYVKGNNKGTPIVRVPYKWFADVCPGWQLNDNTNLNAWLQPLSGFILPAVIFCLSVPRRRKLGVPRALFSPELARNGSYLVVLPGAILAGIMVSIDTIIWLCTCFAFAGPMMLSGLYEALLDNRILDFVKEKIRNRNLTLDMRCRLLMIVLIGNLDLALDESQDKTTVQSKGIQSPSQDRLAPTEPTSPPCPSTTTKVQSSQVQRLNWKARVQQSESGPFRELHNRQQPRRLETT</sequence>
<organism evidence="4 5">
    <name type="scientific">Penicillium cataractarum</name>
    <dbReference type="NCBI Taxonomy" id="2100454"/>
    <lineage>
        <taxon>Eukaryota</taxon>
        <taxon>Fungi</taxon>
        <taxon>Dikarya</taxon>
        <taxon>Ascomycota</taxon>
        <taxon>Pezizomycotina</taxon>
        <taxon>Eurotiomycetes</taxon>
        <taxon>Eurotiomycetidae</taxon>
        <taxon>Eurotiales</taxon>
        <taxon>Aspergillaceae</taxon>
        <taxon>Penicillium</taxon>
    </lineage>
</organism>
<feature type="signal peptide" evidence="3">
    <location>
        <begin position="1"/>
        <end position="19"/>
    </location>
</feature>
<feature type="transmembrane region" description="Helical" evidence="2">
    <location>
        <begin position="199"/>
        <end position="222"/>
    </location>
</feature>
<reference evidence="4" key="2">
    <citation type="journal article" date="2023" name="IMA Fungus">
        <title>Comparative genomic study of the Penicillium genus elucidates a diverse pangenome and 15 lateral gene transfer events.</title>
        <authorList>
            <person name="Petersen C."/>
            <person name="Sorensen T."/>
            <person name="Nielsen M.R."/>
            <person name="Sondergaard T.E."/>
            <person name="Sorensen J.L."/>
            <person name="Fitzpatrick D.A."/>
            <person name="Frisvad J.C."/>
            <person name="Nielsen K.L."/>
        </authorList>
    </citation>
    <scope>NUCLEOTIDE SEQUENCE</scope>
    <source>
        <strain evidence="4">IBT 29864</strain>
    </source>
</reference>
<feature type="chain" id="PRO_5040751878" description="Solute-binding protein family 3/N-terminal domain-containing protein" evidence="3">
    <location>
        <begin position="20"/>
        <end position="336"/>
    </location>
</feature>
<name>A0A9W9RNS2_9EURO</name>
<dbReference type="EMBL" id="JAPZBS010000008">
    <property type="protein sequence ID" value="KAJ5363603.1"/>
    <property type="molecule type" value="Genomic_DNA"/>
</dbReference>
<evidence type="ECO:0000256" key="3">
    <source>
        <dbReference type="SAM" id="SignalP"/>
    </source>
</evidence>
<gene>
    <name evidence="4" type="ORF">N7496_009316</name>
</gene>
<evidence type="ECO:0000256" key="2">
    <source>
        <dbReference type="SAM" id="Phobius"/>
    </source>
</evidence>
<evidence type="ECO:0000313" key="5">
    <source>
        <dbReference type="Proteomes" id="UP001147782"/>
    </source>
</evidence>
<keyword evidence="3" id="KW-0732">Signal</keyword>